<dbReference type="EMBL" id="JGZA01000004">
    <property type="protein sequence ID" value="KFI72914.1"/>
    <property type="molecule type" value="Genomic_DNA"/>
</dbReference>
<protein>
    <submittedName>
        <fullName evidence="2">Integrase core domain protein</fullName>
    </submittedName>
</protein>
<reference evidence="2 3" key="1">
    <citation type="submission" date="2014-03" db="EMBL/GenBank/DDBJ databases">
        <title>Genomics of Bifidobacteria.</title>
        <authorList>
            <person name="Ventura M."/>
            <person name="Milani C."/>
            <person name="Lugli G.A."/>
        </authorList>
    </citation>
    <scope>NUCLEOTIDE SEQUENCE [LARGE SCALE GENOMIC DNA]</scope>
    <source>
        <strain evidence="2 3">LMG 21814</strain>
    </source>
</reference>
<evidence type="ECO:0000313" key="3">
    <source>
        <dbReference type="Proteomes" id="UP000029024"/>
    </source>
</evidence>
<dbReference type="Proteomes" id="UP000029024">
    <property type="component" value="Unassembled WGS sequence"/>
</dbReference>
<evidence type="ECO:0000313" key="2">
    <source>
        <dbReference type="EMBL" id="KFI72914.1"/>
    </source>
</evidence>
<comment type="caution">
    <text evidence="2">The sequence shown here is derived from an EMBL/GenBank/DDBJ whole genome shotgun (WGS) entry which is preliminary data.</text>
</comment>
<accession>A0A087BPG4</accession>
<dbReference type="GO" id="GO:0015074">
    <property type="term" value="P:DNA integration"/>
    <property type="evidence" value="ECO:0007669"/>
    <property type="project" value="InterPro"/>
</dbReference>
<dbReference type="Pfam" id="PF13333">
    <property type="entry name" value="rve_2"/>
    <property type="match status" value="1"/>
</dbReference>
<organism evidence="2 3">
    <name type="scientific">Bifidobacterium longum subsp. suis</name>
    <dbReference type="NCBI Taxonomy" id="1695"/>
    <lineage>
        <taxon>Bacteria</taxon>
        <taxon>Bacillati</taxon>
        <taxon>Actinomycetota</taxon>
        <taxon>Actinomycetes</taxon>
        <taxon>Bifidobacteriales</taxon>
        <taxon>Bifidobacteriaceae</taxon>
        <taxon>Bifidobacterium</taxon>
    </lineage>
</organism>
<proteinExistence type="predicted"/>
<feature type="domain" description="Integrase catalytic" evidence="1">
    <location>
        <begin position="1"/>
        <end position="90"/>
    </location>
</feature>
<sequence>MLAGLGHQLRHLLRAAGLAKSTYYHLLSHPAAATEQVFGHLKDEFYAGREFASYEQFKNELDAYIIHWNTKRRQIRLEGHTPEEFRNMSLTA</sequence>
<name>A0A087BPG4_BIFLN</name>
<dbReference type="PROSITE" id="PS50994">
    <property type="entry name" value="INTEGRASE"/>
    <property type="match status" value="1"/>
</dbReference>
<dbReference type="AlphaFoldDB" id="A0A087BPG4"/>
<evidence type="ECO:0000259" key="1">
    <source>
        <dbReference type="PROSITE" id="PS50994"/>
    </source>
</evidence>
<dbReference type="SUPFAM" id="SSF53098">
    <property type="entry name" value="Ribonuclease H-like"/>
    <property type="match status" value="1"/>
</dbReference>
<dbReference type="InterPro" id="IPR012337">
    <property type="entry name" value="RNaseH-like_sf"/>
</dbReference>
<dbReference type="InterPro" id="IPR001584">
    <property type="entry name" value="Integrase_cat-core"/>
</dbReference>
<gene>
    <name evidence="2" type="ORF">BLSS_0750</name>
</gene>